<name>A0ABQ7KY15_BRACM</name>
<evidence type="ECO:0000313" key="4">
    <source>
        <dbReference type="EMBL" id="KAG5379290.1"/>
    </source>
</evidence>
<keyword evidence="3" id="KW-0812">Transmembrane</keyword>
<evidence type="ECO:0008006" key="6">
    <source>
        <dbReference type="Google" id="ProtNLM"/>
    </source>
</evidence>
<organism evidence="4 5">
    <name type="scientific">Brassica rapa subsp. trilocularis</name>
    <dbReference type="NCBI Taxonomy" id="1813537"/>
    <lineage>
        <taxon>Eukaryota</taxon>
        <taxon>Viridiplantae</taxon>
        <taxon>Streptophyta</taxon>
        <taxon>Embryophyta</taxon>
        <taxon>Tracheophyta</taxon>
        <taxon>Spermatophyta</taxon>
        <taxon>Magnoliopsida</taxon>
        <taxon>eudicotyledons</taxon>
        <taxon>Gunneridae</taxon>
        <taxon>Pentapetalae</taxon>
        <taxon>rosids</taxon>
        <taxon>malvids</taxon>
        <taxon>Brassicales</taxon>
        <taxon>Brassicaceae</taxon>
        <taxon>Brassiceae</taxon>
        <taxon>Brassica</taxon>
    </lineage>
</organism>
<dbReference type="EMBL" id="JADBGQ010000009">
    <property type="protein sequence ID" value="KAG5379290.1"/>
    <property type="molecule type" value="Genomic_DNA"/>
</dbReference>
<feature type="coiled-coil region" evidence="1">
    <location>
        <begin position="139"/>
        <end position="198"/>
    </location>
</feature>
<feature type="compositionally biased region" description="Polar residues" evidence="2">
    <location>
        <begin position="580"/>
        <end position="593"/>
    </location>
</feature>
<keyword evidence="3" id="KW-1133">Transmembrane helix</keyword>
<evidence type="ECO:0000256" key="1">
    <source>
        <dbReference type="SAM" id="Coils"/>
    </source>
</evidence>
<feature type="region of interest" description="Disordered" evidence="2">
    <location>
        <begin position="565"/>
        <end position="593"/>
    </location>
</feature>
<gene>
    <name evidence="4" type="primary">A07p023670.1_BraROA</name>
    <name evidence="4" type="ORF">IGI04_027132</name>
</gene>
<evidence type="ECO:0000313" key="5">
    <source>
        <dbReference type="Proteomes" id="UP000823674"/>
    </source>
</evidence>
<sequence>MNSTEEQERNEKEIEDLAIILFWIERPFLVILLLYSSFVSVLIGLLLLVTTLLAIIFFLLCPRLSFAGPSGIGGLWLFLSDRFMFLLALSSHETILVWLLTVFISLVNHSAYIIEYIVRSYKSHHTISLPLQSPEVRRNDEEGDEIKELEKMGKLLEELREDGKKMDIEIELIQKTIHSDLEKHRKTLSLNLLELREELGDDGEKMGAYMELIKNFVNSELVTPRGDLNLNINNDIREDVSDEEDIKDWRVKLKSVAEEVHETYFVIQETAKAAKTTADRANLTYMIVDEISKEMETMSGMIKEEALEMFIELREEVWETWLDFEARKTEAEVAADRAAEELSYAMVELMDAVNIRPWEGFDVFVTRFRLLCIPICLRLAPSVLSRVVPWLWRGKGFIDDLYCKLEDIIKIQLLGVAYSGDVTRRWASETTTVRKFHIQRLRTLLFRHIEGSGLGFLTGERSLRKDCLTGDGSASSGFPLLFRHIEGSGLGFLTGERSLRKDCLTGDGSASSGFPVRYWRQPDMVVAVNQLVSASGIAVCTAWSLGTLFGMVASTRSSSKASYAFGDPGSPGIRGDEENLTFSGSSPMVENSN</sequence>
<keyword evidence="3" id="KW-0472">Membrane</keyword>
<feature type="transmembrane region" description="Helical" evidence="3">
    <location>
        <begin position="95"/>
        <end position="118"/>
    </location>
</feature>
<accession>A0ABQ7KY15</accession>
<dbReference type="Proteomes" id="UP000823674">
    <property type="component" value="Chromosome A07"/>
</dbReference>
<reference evidence="4 5" key="1">
    <citation type="submission" date="2021-03" db="EMBL/GenBank/DDBJ databases">
        <authorList>
            <person name="King G.J."/>
            <person name="Bancroft I."/>
            <person name="Baten A."/>
            <person name="Bloomfield J."/>
            <person name="Borpatragohain P."/>
            <person name="He Z."/>
            <person name="Irish N."/>
            <person name="Irwin J."/>
            <person name="Liu K."/>
            <person name="Mauleon R.P."/>
            <person name="Moore J."/>
            <person name="Morris R."/>
            <person name="Ostergaard L."/>
            <person name="Wang B."/>
            <person name="Wells R."/>
        </authorList>
    </citation>
    <scope>NUCLEOTIDE SEQUENCE [LARGE SCALE GENOMIC DNA]</scope>
    <source>
        <strain evidence="4">R-o-18</strain>
        <tissue evidence="4">Leaf</tissue>
    </source>
</reference>
<keyword evidence="5" id="KW-1185">Reference proteome</keyword>
<evidence type="ECO:0000256" key="3">
    <source>
        <dbReference type="SAM" id="Phobius"/>
    </source>
</evidence>
<protein>
    <recommendedName>
        <fullName evidence="6">DUF4220 domain-containing protein</fullName>
    </recommendedName>
</protein>
<evidence type="ECO:0000256" key="2">
    <source>
        <dbReference type="SAM" id="MobiDB-lite"/>
    </source>
</evidence>
<proteinExistence type="predicted"/>
<keyword evidence="1" id="KW-0175">Coiled coil</keyword>
<comment type="caution">
    <text evidence="4">The sequence shown here is derived from an EMBL/GenBank/DDBJ whole genome shotgun (WGS) entry which is preliminary data.</text>
</comment>